<reference evidence="7 8" key="1">
    <citation type="journal article" date="2017" name="Genome Announc.">
        <title>Draft Genome Sequence of Romboutsia weinsteinii sp. nov. Strain CCRI-19649(T) Isolated from Surface Water.</title>
        <authorList>
            <person name="Maheux A.F."/>
            <person name="Boudreau D.K."/>
            <person name="Berube E."/>
            <person name="Boissinot M."/>
            <person name="Cantin P."/>
            <person name="Raymond F."/>
            <person name="Corbeil J."/>
            <person name="Omar R.F."/>
            <person name="Bergeron M.G."/>
        </authorList>
    </citation>
    <scope>NUCLEOTIDE SEQUENCE [LARGE SCALE GENOMIC DNA]</scope>
    <source>
        <strain evidence="7 8">CCRI-19649</strain>
    </source>
</reference>
<feature type="domain" description="Integral membrane bound transporter" evidence="6">
    <location>
        <begin position="358"/>
        <end position="479"/>
    </location>
</feature>
<feature type="transmembrane region" description="Helical" evidence="5">
    <location>
        <begin position="397"/>
        <end position="419"/>
    </location>
</feature>
<evidence type="ECO:0000256" key="5">
    <source>
        <dbReference type="SAM" id="Phobius"/>
    </source>
</evidence>
<protein>
    <recommendedName>
        <fullName evidence="6">Integral membrane bound transporter domain-containing protein</fullName>
    </recommendedName>
</protein>
<dbReference type="Pfam" id="PF13515">
    <property type="entry name" value="FUSC_2"/>
    <property type="match status" value="1"/>
</dbReference>
<name>A0A371IYT3_9FIRM</name>
<evidence type="ECO:0000313" key="8">
    <source>
        <dbReference type="Proteomes" id="UP000215694"/>
    </source>
</evidence>
<feature type="transmembrane region" description="Helical" evidence="5">
    <location>
        <begin position="440"/>
        <end position="457"/>
    </location>
</feature>
<organism evidence="7 8">
    <name type="scientific">Romboutsia weinsteinii</name>
    <dbReference type="NCBI Taxonomy" id="2020949"/>
    <lineage>
        <taxon>Bacteria</taxon>
        <taxon>Bacillati</taxon>
        <taxon>Bacillota</taxon>
        <taxon>Clostridia</taxon>
        <taxon>Peptostreptococcales</taxon>
        <taxon>Peptostreptococcaceae</taxon>
        <taxon>Romboutsia</taxon>
    </lineage>
</organism>
<evidence type="ECO:0000256" key="3">
    <source>
        <dbReference type="ARBA" id="ARBA00022989"/>
    </source>
</evidence>
<proteinExistence type="predicted"/>
<feature type="transmembrane region" description="Helical" evidence="5">
    <location>
        <begin position="119"/>
        <end position="136"/>
    </location>
</feature>
<keyword evidence="3 5" id="KW-1133">Transmembrane helix</keyword>
<evidence type="ECO:0000259" key="6">
    <source>
        <dbReference type="Pfam" id="PF13515"/>
    </source>
</evidence>
<feature type="transmembrane region" description="Helical" evidence="5">
    <location>
        <begin position="20"/>
        <end position="41"/>
    </location>
</feature>
<keyword evidence="4 5" id="KW-0472">Membrane</keyword>
<feature type="transmembrane region" description="Helical" evidence="5">
    <location>
        <begin position="94"/>
        <end position="112"/>
    </location>
</feature>
<keyword evidence="2 5" id="KW-0812">Transmembrane</keyword>
<accession>A0A371IYT3</accession>
<evidence type="ECO:0000256" key="4">
    <source>
        <dbReference type="ARBA" id="ARBA00023136"/>
    </source>
</evidence>
<evidence type="ECO:0000256" key="1">
    <source>
        <dbReference type="ARBA" id="ARBA00004141"/>
    </source>
</evidence>
<dbReference type="Proteomes" id="UP000215694">
    <property type="component" value="Unassembled WGS sequence"/>
</dbReference>
<evidence type="ECO:0000256" key="2">
    <source>
        <dbReference type="ARBA" id="ARBA00022692"/>
    </source>
</evidence>
<feature type="transmembrane region" description="Helical" evidence="5">
    <location>
        <begin position="463"/>
        <end position="485"/>
    </location>
</feature>
<feature type="transmembrane region" description="Helical" evidence="5">
    <location>
        <begin position="71"/>
        <end position="88"/>
    </location>
</feature>
<comment type="caution">
    <text evidence="7">The sequence shown here is derived from an EMBL/GenBank/DDBJ whole genome shotgun (WGS) entry which is preliminary data.</text>
</comment>
<sequence length="646" mass="72886">MTIRRTGIMNKNKKEIMSLIFSKTLLFIVIVLLVSIFKSIFGEENSLLAVTSIVLMLILLPKDLTVHPVKNLLGLIVINLVFGLSAFLASQSLILALVLNFAILAFIGYRFTYELQKPVYALIALHYILLMMNPVPVSQLPLRLLGLIAGAFMIMASQLLANKNKLSKSRDKILNSVLDNLLLKIELLKSGKGTDQSDNALSISINQLKSDIFNSGKSESHLTECGRNTFAILSCLEKINILLNNMKNSDIESELLDDISKILKDIKDKTSYIDTSKLEDKYKEYDFNLTDIYDFINTIKVLNAELKEYSKADDKQKYIKNELCISDECKNLNIYKRHINLKSPRVTYAIRLGLVVSLSYFVINIFNIEYGDWALYTAFILTQPHSEYTVSKSKKRVVGTIIGAVLIAILFNLVTDPGIRTIMLVASGYIMSYLSDYRDMVIFITFSAVASAALSVADPNFIIMNRVVFVIVGAIISLIASKLILPRNLSHEEENLNNIQMQALNKMMEEVLLNKDSKNESTMVILSSVPSLIDLRTNYLEVNGLNMDMSLINKSKIIMNDLYQIHLLEKDNTNYSNVFSKLKNNIEKSTSTSVLDSRIQEDIKSSNNFKEIYLSTKVSNILSEVNSIGYNEENQTDLYQSLTIFN</sequence>
<dbReference type="GO" id="GO:0016020">
    <property type="term" value="C:membrane"/>
    <property type="evidence" value="ECO:0007669"/>
    <property type="project" value="UniProtKB-SubCell"/>
</dbReference>
<dbReference type="AlphaFoldDB" id="A0A371IYT3"/>
<evidence type="ECO:0000313" key="7">
    <source>
        <dbReference type="EMBL" id="RDY25620.1"/>
    </source>
</evidence>
<keyword evidence="8" id="KW-1185">Reference proteome</keyword>
<feature type="transmembrane region" description="Helical" evidence="5">
    <location>
        <begin position="142"/>
        <end position="161"/>
    </location>
</feature>
<gene>
    <name evidence="7" type="ORF">CHL78_017320</name>
</gene>
<feature type="transmembrane region" description="Helical" evidence="5">
    <location>
        <begin position="47"/>
        <end position="64"/>
    </location>
</feature>
<dbReference type="EMBL" id="NOJY02000058">
    <property type="protein sequence ID" value="RDY25620.1"/>
    <property type="molecule type" value="Genomic_DNA"/>
</dbReference>
<comment type="subcellular location">
    <subcellularLocation>
        <location evidence="1">Membrane</location>
        <topology evidence="1">Multi-pass membrane protein</topology>
    </subcellularLocation>
</comment>
<dbReference type="InterPro" id="IPR049453">
    <property type="entry name" value="Memb_transporter_dom"/>
</dbReference>
<feature type="transmembrane region" description="Helical" evidence="5">
    <location>
        <begin position="346"/>
        <end position="366"/>
    </location>
</feature>